<sequence length="188" mass="20331">MALNICLIPNFSLERKICNLEVANGAVPFQNTGLNFAYFFIFALFLAIGSAISHKVRCEESSDSSAETSRRQSASTTTISTTTPLSVNTTTNITTTTTKALSCDGVKCGTDQSCHMVADGCETCTSPQCLYSGISLQRILVSSLFLFFAFFCPVCNTQCFNCATNEKCILFTGFCPRVPCCPYPTCTS</sequence>
<evidence type="ECO:0000256" key="1">
    <source>
        <dbReference type="SAM" id="MobiDB-lite"/>
    </source>
</evidence>
<organism evidence="3 4">
    <name type="scientific">Necator americanus</name>
    <name type="common">Human hookworm</name>
    <dbReference type="NCBI Taxonomy" id="51031"/>
    <lineage>
        <taxon>Eukaryota</taxon>
        <taxon>Metazoa</taxon>
        <taxon>Ecdysozoa</taxon>
        <taxon>Nematoda</taxon>
        <taxon>Chromadorea</taxon>
        <taxon>Rhabditida</taxon>
        <taxon>Rhabditina</taxon>
        <taxon>Rhabditomorpha</taxon>
        <taxon>Strongyloidea</taxon>
        <taxon>Ancylostomatidae</taxon>
        <taxon>Bunostominae</taxon>
        <taxon>Necator</taxon>
    </lineage>
</organism>
<reference evidence="4" key="1">
    <citation type="journal article" date="2014" name="Nat. Genet.">
        <title>Genome of the human hookworm Necator americanus.</title>
        <authorList>
            <person name="Tang Y.T."/>
            <person name="Gao X."/>
            <person name="Rosa B.A."/>
            <person name="Abubucker S."/>
            <person name="Hallsworth-Pepin K."/>
            <person name="Martin J."/>
            <person name="Tyagi R."/>
            <person name="Heizer E."/>
            <person name="Zhang X."/>
            <person name="Bhonagiri-Palsikar V."/>
            <person name="Minx P."/>
            <person name="Warren W.C."/>
            <person name="Wang Q."/>
            <person name="Zhan B."/>
            <person name="Hotez P.J."/>
            <person name="Sternberg P.W."/>
            <person name="Dougall A."/>
            <person name="Gaze S.T."/>
            <person name="Mulvenna J."/>
            <person name="Sotillo J."/>
            <person name="Ranganathan S."/>
            <person name="Rabelo E.M."/>
            <person name="Wilson R.K."/>
            <person name="Felgner P.L."/>
            <person name="Bethony J."/>
            <person name="Hawdon J.M."/>
            <person name="Gasser R.B."/>
            <person name="Loukas A."/>
            <person name="Mitreva M."/>
        </authorList>
    </citation>
    <scope>NUCLEOTIDE SEQUENCE [LARGE SCALE GENOMIC DNA]</scope>
</reference>
<gene>
    <name evidence="3" type="ORF">NECAME_00296</name>
</gene>
<feature type="transmembrane region" description="Helical" evidence="2">
    <location>
        <begin position="36"/>
        <end position="53"/>
    </location>
</feature>
<evidence type="ECO:0000256" key="2">
    <source>
        <dbReference type="SAM" id="Phobius"/>
    </source>
</evidence>
<keyword evidence="2" id="KW-1133">Transmembrane helix</keyword>
<dbReference type="KEGG" id="nai:NECAME_00296"/>
<protein>
    <submittedName>
        <fullName evidence="3">Uncharacterized protein</fullName>
    </submittedName>
</protein>
<dbReference type="AlphaFoldDB" id="W2TIL9"/>
<evidence type="ECO:0000313" key="4">
    <source>
        <dbReference type="Proteomes" id="UP000053676"/>
    </source>
</evidence>
<evidence type="ECO:0000313" key="3">
    <source>
        <dbReference type="EMBL" id="ETN81945.1"/>
    </source>
</evidence>
<keyword evidence="4" id="KW-1185">Reference proteome</keyword>
<keyword evidence="2" id="KW-0812">Transmembrane</keyword>
<feature type="compositionally biased region" description="Low complexity" evidence="1">
    <location>
        <begin position="64"/>
        <end position="83"/>
    </location>
</feature>
<accession>W2TIL9</accession>
<dbReference type="EMBL" id="KI658623">
    <property type="protein sequence ID" value="ETN81945.1"/>
    <property type="molecule type" value="Genomic_DNA"/>
</dbReference>
<name>W2TIL9_NECAM</name>
<proteinExistence type="predicted"/>
<feature type="region of interest" description="Disordered" evidence="1">
    <location>
        <begin position="63"/>
        <end position="83"/>
    </location>
</feature>
<keyword evidence="2" id="KW-0472">Membrane</keyword>
<dbReference type="OrthoDB" id="6614329at2759"/>
<dbReference type="Proteomes" id="UP000053676">
    <property type="component" value="Unassembled WGS sequence"/>
</dbReference>